<dbReference type="OrthoDB" id="9796485at2"/>
<dbReference type="Proteomes" id="UP000036873">
    <property type="component" value="Unassembled WGS sequence"/>
</dbReference>
<dbReference type="InterPro" id="IPR050272">
    <property type="entry name" value="Isochorismatase-like_hydrls"/>
</dbReference>
<dbReference type="InterPro" id="IPR000868">
    <property type="entry name" value="Isochorismatase-like_dom"/>
</dbReference>
<dbReference type="Gene3D" id="3.40.50.850">
    <property type="entry name" value="Isochorismatase-like"/>
    <property type="match status" value="1"/>
</dbReference>
<evidence type="ECO:0000256" key="2">
    <source>
        <dbReference type="ARBA" id="ARBA00022801"/>
    </source>
</evidence>
<keyword evidence="2" id="KW-0378">Hydrolase</keyword>
<feature type="domain" description="Isochorismatase-like" evidence="3">
    <location>
        <begin position="3"/>
        <end position="167"/>
    </location>
</feature>
<name>A0A0L6TX47_9FIRM</name>
<sequence length="175" mass="19414">MKSILLVIDYQKDFVDGALGFQQAAVLEAAIARKIGAYRKRGDEVAFTFDTHKEDYLTTREGSNLPIPHCIKGTEGWDLYGKIADLCLETDKRFEKVTFGSMELADYLRMNQYDRIELVGVVSNICVLSNAVLAKAALPEADIVVDASGVASNDDRLNRAALDVMESLHIKITNR</sequence>
<dbReference type="Pfam" id="PF00857">
    <property type="entry name" value="Isochorismatase"/>
    <property type="match status" value="1"/>
</dbReference>
<keyword evidence="5" id="KW-1185">Reference proteome</keyword>
<gene>
    <name evidence="4" type="ORF">AKG39_15320</name>
</gene>
<evidence type="ECO:0000313" key="4">
    <source>
        <dbReference type="EMBL" id="KNZ40828.1"/>
    </source>
</evidence>
<reference evidence="5" key="1">
    <citation type="submission" date="2015-07" db="EMBL/GenBank/DDBJ databases">
        <title>Draft genome sequence of Acetobacterium bakii DSM 8293, a potential psychrophilic chemical producer through syngas fermentation.</title>
        <authorList>
            <person name="Song Y."/>
            <person name="Hwang S."/>
            <person name="Cho B.-K."/>
        </authorList>
    </citation>
    <scope>NUCLEOTIDE SEQUENCE [LARGE SCALE GENOMIC DNA]</scope>
    <source>
        <strain evidence="5">DSM 8239</strain>
    </source>
</reference>
<dbReference type="PANTHER" id="PTHR43540:SF10">
    <property type="entry name" value="ISOCHORISMATASE"/>
    <property type="match status" value="1"/>
</dbReference>
<dbReference type="STRING" id="52689.AKG39_15320"/>
<dbReference type="AlphaFoldDB" id="A0A0L6TX47"/>
<dbReference type="PANTHER" id="PTHR43540">
    <property type="entry name" value="PEROXYUREIDOACRYLATE/UREIDOACRYLATE AMIDOHYDROLASE-RELATED"/>
    <property type="match status" value="1"/>
</dbReference>
<dbReference type="InterPro" id="IPR036380">
    <property type="entry name" value="Isochorismatase-like_sf"/>
</dbReference>
<comment type="similarity">
    <text evidence="1">Belongs to the isochorismatase family.</text>
</comment>
<evidence type="ECO:0000259" key="3">
    <source>
        <dbReference type="Pfam" id="PF00857"/>
    </source>
</evidence>
<protein>
    <submittedName>
        <fullName evidence="4">Isochorismatase</fullName>
    </submittedName>
</protein>
<dbReference type="SUPFAM" id="SSF52499">
    <property type="entry name" value="Isochorismatase-like hydrolases"/>
    <property type="match status" value="1"/>
</dbReference>
<dbReference type="PATRIC" id="fig|52689.4.peg.2586"/>
<comment type="caution">
    <text evidence="4">The sequence shown here is derived from an EMBL/GenBank/DDBJ whole genome shotgun (WGS) entry which is preliminary data.</text>
</comment>
<evidence type="ECO:0000313" key="5">
    <source>
        <dbReference type="Proteomes" id="UP000036873"/>
    </source>
</evidence>
<dbReference type="EMBL" id="LGYO01000042">
    <property type="protein sequence ID" value="KNZ40828.1"/>
    <property type="molecule type" value="Genomic_DNA"/>
</dbReference>
<proteinExistence type="inferred from homology"/>
<dbReference type="GO" id="GO:0016787">
    <property type="term" value="F:hydrolase activity"/>
    <property type="evidence" value="ECO:0007669"/>
    <property type="project" value="UniProtKB-KW"/>
</dbReference>
<evidence type="ECO:0000256" key="1">
    <source>
        <dbReference type="ARBA" id="ARBA00006336"/>
    </source>
</evidence>
<organism evidence="4 5">
    <name type="scientific">Acetobacterium bakii</name>
    <dbReference type="NCBI Taxonomy" id="52689"/>
    <lineage>
        <taxon>Bacteria</taxon>
        <taxon>Bacillati</taxon>
        <taxon>Bacillota</taxon>
        <taxon>Clostridia</taxon>
        <taxon>Eubacteriales</taxon>
        <taxon>Eubacteriaceae</taxon>
        <taxon>Acetobacterium</taxon>
    </lineage>
</organism>
<dbReference type="RefSeq" id="WP_050741282.1">
    <property type="nucleotide sequence ID" value="NZ_LGYO01000042.1"/>
</dbReference>
<accession>A0A0L6TX47</accession>
<dbReference type="CDD" id="cd00431">
    <property type="entry name" value="cysteine_hydrolases"/>
    <property type="match status" value="1"/>
</dbReference>